<dbReference type="PANTHER" id="PTHR42916:SF1">
    <property type="entry name" value="PROTEIN PHYLLO, CHLOROPLASTIC"/>
    <property type="match status" value="1"/>
</dbReference>
<evidence type="ECO:0000313" key="5">
    <source>
        <dbReference type="Proteomes" id="UP000009080"/>
    </source>
</evidence>
<dbReference type="HOGENOM" id="CLU_020336_38_1_6"/>
<dbReference type="InterPro" id="IPR029058">
    <property type="entry name" value="AB_hydrolase_fold"/>
</dbReference>
<dbReference type="SUPFAM" id="SSF53474">
    <property type="entry name" value="alpha/beta-Hydrolases"/>
    <property type="match status" value="1"/>
</dbReference>
<sequence length="250" mass="28310">MSENIKPELVMFPGFMGHADDFTGVIEKLNGKVNCRVLTLPQAVNTAQLFEEIVLTWFKPLRATLPRQFYIYGYSMGGRLALPVIEYLLEKEPDAVLGVFLESAHPGLLNPDDCYRRLLWDSGWAKAFGFEPLEVVLGRWYQQSVFKGLQASEIEELIAQRKRLNAKNLATQIIQFSLGWQPDYREMLANSGLQITFFSGEQDRKFTAIGQQLAALDGVEHLIADGISHTVHFQNPAWIAQHLLARLSED</sequence>
<dbReference type="KEGG" id="ttu:TERTU_2727"/>
<accession>C5BMH6</accession>
<dbReference type="eggNOG" id="COG1073">
    <property type="taxonomic scope" value="Bacteria"/>
</dbReference>
<dbReference type="GO" id="GO:0016787">
    <property type="term" value="F:hydrolase activity"/>
    <property type="evidence" value="ECO:0007669"/>
    <property type="project" value="UniProtKB-KW"/>
</dbReference>
<keyword evidence="2" id="KW-0456">Lyase</keyword>
<evidence type="ECO:0000259" key="3">
    <source>
        <dbReference type="Pfam" id="PF00561"/>
    </source>
</evidence>
<protein>
    <submittedName>
        <fullName evidence="4">Alpha/beta hydrolase family protein</fullName>
    </submittedName>
</protein>
<dbReference type="EMBL" id="CP001614">
    <property type="protein sequence ID" value="ACR14688.1"/>
    <property type="molecule type" value="Genomic_DNA"/>
</dbReference>
<dbReference type="InterPro" id="IPR000073">
    <property type="entry name" value="AB_hydrolase_1"/>
</dbReference>
<keyword evidence="4" id="KW-0378">Hydrolase</keyword>
<organism evidence="4 5">
    <name type="scientific">Teredinibacter turnerae (strain ATCC 39867 / T7901)</name>
    <dbReference type="NCBI Taxonomy" id="377629"/>
    <lineage>
        <taxon>Bacteria</taxon>
        <taxon>Pseudomonadati</taxon>
        <taxon>Pseudomonadota</taxon>
        <taxon>Gammaproteobacteria</taxon>
        <taxon>Cellvibrionales</taxon>
        <taxon>Cellvibrionaceae</taxon>
        <taxon>Teredinibacter</taxon>
    </lineage>
</organism>
<dbReference type="Pfam" id="PF00561">
    <property type="entry name" value="Abhydrolase_1"/>
    <property type="match status" value="1"/>
</dbReference>
<dbReference type="PANTHER" id="PTHR42916">
    <property type="entry name" value="2-SUCCINYL-5-ENOLPYRUVYL-6-HYDROXY-3-CYCLOHEXENE-1-CARBOXYLATE SYNTHASE"/>
    <property type="match status" value="1"/>
</dbReference>
<keyword evidence="1" id="KW-0474">Menaquinone biosynthesis</keyword>
<name>C5BMH6_TERTT</name>
<reference evidence="4 5" key="1">
    <citation type="journal article" date="2009" name="PLoS ONE">
        <title>The complete genome of Teredinibacter turnerae T7901: an intracellular endosymbiont of marine wood-boring bivalves (shipworms).</title>
        <authorList>
            <person name="Yang J.C."/>
            <person name="Madupu R."/>
            <person name="Durkin A.S."/>
            <person name="Ekborg N.A."/>
            <person name="Pedamallu C.S."/>
            <person name="Hostetler J.B."/>
            <person name="Radune D."/>
            <person name="Toms B.S."/>
            <person name="Henrissat B."/>
            <person name="Coutinho P.M."/>
            <person name="Schwarz S."/>
            <person name="Field L."/>
            <person name="Trindade-Silva A.E."/>
            <person name="Soares C.A.G."/>
            <person name="Elshahawi S."/>
            <person name="Hanora A."/>
            <person name="Schmidt E.W."/>
            <person name="Haygood M.G."/>
            <person name="Posfai J."/>
            <person name="Benner J."/>
            <person name="Madinger C."/>
            <person name="Nove J."/>
            <person name="Anton B."/>
            <person name="Chaudhary K."/>
            <person name="Foster J."/>
            <person name="Holman A."/>
            <person name="Kumar S."/>
            <person name="Lessard P.A."/>
            <person name="Luyten Y.A."/>
            <person name="Slatko B."/>
            <person name="Wood N."/>
            <person name="Wu B."/>
            <person name="Teplitski M."/>
            <person name="Mougous J.D."/>
            <person name="Ward N."/>
            <person name="Eisen J.A."/>
            <person name="Badger J.H."/>
            <person name="Distel D.L."/>
        </authorList>
    </citation>
    <scope>NUCLEOTIDE SEQUENCE [LARGE SCALE GENOMIC DNA]</scope>
    <source>
        <strain evidence="5">ATCC 39867 / T7901</strain>
    </source>
</reference>
<gene>
    <name evidence="4" type="ordered locus">TERTU_2727</name>
</gene>
<evidence type="ECO:0000313" key="4">
    <source>
        <dbReference type="EMBL" id="ACR14688.1"/>
    </source>
</evidence>
<dbReference type="Proteomes" id="UP000009080">
    <property type="component" value="Chromosome"/>
</dbReference>
<proteinExistence type="predicted"/>
<dbReference type="RefSeq" id="WP_015820802.1">
    <property type="nucleotide sequence ID" value="NC_012997.1"/>
</dbReference>
<dbReference type="Gene3D" id="3.40.50.1820">
    <property type="entry name" value="alpha/beta hydrolase"/>
    <property type="match status" value="1"/>
</dbReference>
<keyword evidence="5" id="KW-1185">Reference proteome</keyword>
<evidence type="ECO:0000256" key="1">
    <source>
        <dbReference type="ARBA" id="ARBA00022428"/>
    </source>
</evidence>
<dbReference type="STRING" id="377629.TERTU_2727"/>
<dbReference type="AlphaFoldDB" id="C5BMH6"/>
<evidence type="ECO:0000256" key="2">
    <source>
        <dbReference type="ARBA" id="ARBA00023239"/>
    </source>
</evidence>
<dbReference type="GO" id="GO:0009234">
    <property type="term" value="P:menaquinone biosynthetic process"/>
    <property type="evidence" value="ECO:0007669"/>
    <property type="project" value="UniProtKB-KW"/>
</dbReference>
<dbReference type="OrthoDB" id="9808398at2"/>
<feature type="domain" description="AB hydrolase-1" evidence="3">
    <location>
        <begin position="52"/>
        <end position="235"/>
    </location>
</feature>
<dbReference type="GO" id="GO:0016829">
    <property type="term" value="F:lyase activity"/>
    <property type="evidence" value="ECO:0007669"/>
    <property type="project" value="UniProtKB-KW"/>
</dbReference>